<feature type="region of interest" description="Disordered" evidence="1">
    <location>
        <begin position="85"/>
        <end position="112"/>
    </location>
</feature>
<dbReference type="Proteomes" id="UP001149163">
    <property type="component" value="Unassembled WGS sequence"/>
</dbReference>
<feature type="compositionally biased region" description="Basic and acidic residues" evidence="1">
    <location>
        <begin position="90"/>
        <end position="112"/>
    </location>
</feature>
<name>A0A9W9I916_9EURO</name>
<organism evidence="2 3">
    <name type="scientific">Penicillium canariense</name>
    <dbReference type="NCBI Taxonomy" id="189055"/>
    <lineage>
        <taxon>Eukaryota</taxon>
        <taxon>Fungi</taxon>
        <taxon>Dikarya</taxon>
        <taxon>Ascomycota</taxon>
        <taxon>Pezizomycotina</taxon>
        <taxon>Eurotiomycetes</taxon>
        <taxon>Eurotiomycetidae</taxon>
        <taxon>Eurotiales</taxon>
        <taxon>Aspergillaceae</taxon>
        <taxon>Penicillium</taxon>
    </lineage>
</organism>
<protein>
    <recommendedName>
        <fullName evidence="4">Ubiquinol-cytochrome-c reductase cytochrome c1</fullName>
    </recommendedName>
</protein>
<evidence type="ECO:0000313" key="3">
    <source>
        <dbReference type="Proteomes" id="UP001149163"/>
    </source>
</evidence>
<gene>
    <name evidence="2" type="ORF">N7482_004612</name>
</gene>
<dbReference type="EMBL" id="JAPQKN010000002">
    <property type="protein sequence ID" value="KAJ5169018.1"/>
    <property type="molecule type" value="Genomic_DNA"/>
</dbReference>
<reference evidence="2" key="1">
    <citation type="submission" date="2022-11" db="EMBL/GenBank/DDBJ databases">
        <authorList>
            <person name="Petersen C."/>
        </authorList>
    </citation>
    <scope>NUCLEOTIDE SEQUENCE</scope>
    <source>
        <strain evidence="2">IBT 26290</strain>
    </source>
</reference>
<dbReference type="OrthoDB" id="5324651at2759"/>
<keyword evidence="3" id="KW-1185">Reference proteome</keyword>
<proteinExistence type="predicted"/>
<reference evidence="2" key="2">
    <citation type="journal article" date="2023" name="IMA Fungus">
        <title>Comparative genomic study of the Penicillium genus elucidates a diverse pangenome and 15 lateral gene transfer events.</title>
        <authorList>
            <person name="Petersen C."/>
            <person name="Sorensen T."/>
            <person name="Nielsen M.R."/>
            <person name="Sondergaard T.E."/>
            <person name="Sorensen J.L."/>
            <person name="Fitzpatrick D.A."/>
            <person name="Frisvad J.C."/>
            <person name="Nielsen K.L."/>
        </authorList>
    </citation>
    <scope>NUCLEOTIDE SEQUENCE</scope>
    <source>
        <strain evidence="2">IBT 26290</strain>
    </source>
</reference>
<evidence type="ECO:0000256" key="1">
    <source>
        <dbReference type="SAM" id="MobiDB-lite"/>
    </source>
</evidence>
<dbReference type="GeneID" id="81425913"/>
<dbReference type="RefSeq" id="XP_056545479.1">
    <property type="nucleotide sequence ID" value="XM_056686737.1"/>
</dbReference>
<comment type="caution">
    <text evidence="2">The sequence shown here is derived from an EMBL/GenBank/DDBJ whole genome shotgun (WGS) entry which is preliminary data.</text>
</comment>
<sequence length="411" mass="46478">MAQNDPDERLVYLACQHIFRGSNSHVRKLKAVKGLIEQNRLALSDILREHDIDRTSTVAKKLLENRVFNSTLRARTRFPELFDVSPTQSAEREASEAEAARDEANTVQEISEREAPEEIEIVSYAAFNDERTPSTDRFTSTALLKNNLGTIATVPSLYPVYIQYRGQHFLLTTIQGLLEESCFKFAQQQFPHVLATNGWDCPEAGELTEWTKILAQHPAAMVKDLKRPLHEVLGLLRELRHSAVHRLRKTAAGVERLAENAQLFLEALDDPVRSEKVACIRRELRSSTEELKRNKNLLEGRLLAQLREIQTRRIELEAWEKSAKETMMSENLQCSNDIAEGLQRCVQAIRADEPAGVQGENTLLDEYSDSLDSEDEVLEPVVAAPQSHGLVNSLVEAIAVRWRSNFFVVAS</sequence>
<accession>A0A9W9I916</accession>
<evidence type="ECO:0008006" key="4">
    <source>
        <dbReference type="Google" id="ProtNLM"/>
    </source>
</evidence>
<dbReference type="AlphaFoldDB" id="A0A9W9I916"/>
<evidence type="ECO:0000313" key="2">
    <source>
        <dbReference type="EMBL" id="KAJ5169018.1"/>
    </source>
</evidence>